<dbReference type="PROSITE" id="PS50005">
    <property type="entry name" value="TPR"/>
    <property type="match status" value="2"/>
</dbReference>
<dbReference type="SMART" id="SM00028">
    <property type="entry name" value="TPR"/>
    <property type="match status" value="3"/>
</dbReference>
<evidence type="ECO:0000256" key="1">
    <source>
        <dbReference type="ARBA" id="ARBA00022737"/>
    </source>
</evidence>
<feature type="domain" description="Cds6 C-terminal" evidence="6">
    <location>
        <begin position="224"/>
        <end position="325"/>
    </location>
</feature>
<organism evidence="7 8">
    <name type="scientific">Salinisphaera aquimarina</name>
    <dbReference type="NCBI Taxonomy" id="2094031"/>
    <lineage>
        <taxon>Bacteria</taxon>
        <taxon>Pseudomonadati</taxon>
        <taxon>Pseudomonadota</taxon>
        <taxon>Gammaproteobacteria</taxon>
        <taxon>Salinisphaerales</taxon>
        <taxon>Salinisphaeraceae</taxon>
        <taxon>Salinisphaera</taxon>
    </lineage>
</organism>
<dbReference type="InterPro" id="IPR011990">
    <property type="entry name" value="TPR-like_helical_dom_sf"/>
</dbReference>
<protein>
    <submittedName>
        <fullName evidence="7">Tetratricopeptide repeat protein</fullName>
    </submittedName>
</protein>
<feature type="repeat" description="TPR" evidence="3">
    <location>
        <begin position="92"/>
        <end position="125"/>
    </location>
</feature>
<feature type="signal peptide" evidence="5">
    <location>
        <begin position="1"/>
        <end position="26"/>
    </location>
</feature>
<gene>
    <name evidence="7" type="ORF">ACFOSU_17345</name>
</gene>
<dbReference type="SUPFAM" id="SSF54427">
    <property type="entry name" value="NTF2-like"/>
    <property type="match status" value="2"/>
</dbReference>
<feature type="region of interest" description="Disordered" evidence="4">
    <location>
        <begin position="339"/>
        <end position="390"/>
    </location>
</feature>
<reference evidence="8" key="1">
    <citation type="journal article" date="2019" name="Int. J. Syst. Evol. Microbiol.">
        <title>The Global Catalogue of Microorganisms (GCM) 10K type strain sequencing project: providing services to taxonomists for standard genome sequencing and annotation.</title>
        <authorList>
            <consortium name="The Broad Institute Genomics Platform"/>
            <consortium name="The Broad Institute Genome Sequencing Center for Infectious Disease"/>
            <person name="Wu L."/>
            <person name="Ma J."/>
        </authorList>
    </citation>
    <scope>NUCLEOTIDE SEQUENCE [LARGE SCALE GENOMIC DNA]</scope>
    <source>
        <strain evidence="8">KCTC 52640</strain>
    </source>
</reference>
<name>A0ABV7EUQ5_9GAMM</name>
<evidence type="ECO:0000256" key="2">
    <source>
        <dbReference type="ARBA" id="ARBA00022803"/>
    </source>
</evidence>
<dbReference type="InterPro" id="IPR019734">
    <property type="entry name" value="TPR_rpt"/>
</dbReference>
<dbReference type="InterPro" id="IPR032710">
    <property type="entry name" value="NTF2-like_dom_sf"/>
</dbReference>
<keyword evidence="5" id="KW-0732">Signal</keyword>
<dbReference type="Gene3D" id="3.10.450.50">
    <property type="match status" value="2"/>
</dbReference>
<sequence>MSISRVAAKTTLALAVAALTIGIAQADLGSARDALAAGNYSDAITDLDQVLEKSPKNEEARFLKGLAFARSGDTDSALKVFNALVEDQPDMAEAWNNLGVLRARDGDLTGARDALQQATRIDPQHGPAQENLGDIYVALARNAYSRAGELESDNALARAKSQQLAAFIGSGQGSDQGSDQGNAQGGAQTASAQASSGASTPPPVPNVTRGAQGQAMVDTSTPQAALQTWSQAWSDQDVGAYLAMYSDAFVPDDGASRSAWAAQRRQRVSAPSRIEVTISDVQVTRRGEQALLRFSQRYRSNTYQDREHKALLMGEGADGWQILREGSADDIDFTVAAQPQASAPAAASTEQAGQPSSSLDDAASDSTADNATPAGLRSAPAELQAASETQAARQAVRDALQGWAQAWSNQNMQAYMNAYSDNYRPREGESRTDWVRERKSALKSPNWIRIDLSDVQISLLGDDRAQASFNQHYQSDSHEDRERKRVTLIHEDGGWRIVRES</sequence>
<dbReference type="Proteomes" id="UP001595462">
    <property type="component" value="Unassembled WGS sequence"/>
</dbReference>
<dbReference type="InterPro" id="IPR056203">
    <property type="entry name" value="Cds6_C"/>
</dbReference>
<keyword evidence="1" id="KW-0677">Repeat</keyword>
<evidence type="ECO:0000313" key="7">
    <source>
        <dbReference type="EMBL" id="MFC3105641.1"/>
    </source>
</evidence>
<comment type="caution">
    <text evidence="7">The sequence shown here is derived from an EMBL/GenBank/DDBJ whole genome shotgun (WGS) entry which is preliminary data.</text>
</comment>
<dbReference type="PANTHER" id="PTHR44858:SF1">
    <property type="entry name" value="UDP-N-ACETYLGLUCOSAMINE--PEPTIDE N-ACETYLGLUCOSAMINYLTRANSFERASE SPINDLY-RELATED"/>
    <property type="match status" value="1"/>
</dbReference>
<feature type="region of interest" description="Disordered" evidence="4">
    <location>
        <begin position="169"/>
        <end position="222"/>
    </location>
</feature>
<proteinExistence type="predicted"/>
<feature type="compositionally biased region" description="Low complexity" evidence="4">
    <location>
        <begin position="355"/>
        <end position="374"/>
    </location>
</feature>
<dbReference type="SUPFAM" id="SSF48452">
    <property type="entry name" value="TPR-like"/>
    <property type="match status" value="1"/>
</dbReference>
<dbReference type="Pfam" id="PF24125">
    <property type="entry name" value="Cds6_C"/>
    <property type="match status" value="2"/>
</dbReference>
<evidence type="ECO:0000256" key="3">
    <source>
        <dbReference type="PROSITE-ProRule" id="PRU00339"/>
    </source>
</evidence>
<dbReference type="Gene3D" id="1.25.40.10">
    <property type="entry name" value="Tetratricopeptide repeat domain"/>
    <property type="match status" value="1"/>
</dbReference>
<keyword evidence="8" id="KW-1185">Reference proteome</keyword>
<evidence type="ECO:0000256" key="5">
    <source>
        <dbReference type="SAM" id="SignalP"/>
    </source>
</evidence>
<evidence type="ECO:0000313" key="8">
    <source>
        <dbReference type="Proteomes" id="UP001595462"/>
    </source>
</evidence>
<evidence type="ECO:0000256" key="4">
    <source>
        <dbReference type="SAM" id="MobiDB-lite"/>
    </source>
</evidence>
<dbReference type="Pfam" id="PF13432">
    <property type="entry name" value="TPR_16"/>
    <property type="match status" value="1"/>
</dbReference>
<evidence type="ECO:0000259" key="6">
    <source>
        <dbReference type="Pfam" id="PF24125"/>
    </source>
</evidence>
<feature type="compositionally biased region" description="Low complexity" evidence="4">
    <location>
        <begin position="339"/>
        <end position="348"/>
    </location>
</feature>
<dbReference type="RefSeq" id="WP_380691178.1">
    <property type="nucleotide sequence ID" value="NZ_JBHRSS010000008.1"/>
</dbReference>
<dbReference type="PANTHER" id="PTHR44858">
    <property type="entry name" value="TETRATRICOPEPTIDE REPEAT PROTEIN 6"/>
    <property type="match status" value="1"/>
</dbReference>
<dbReference type="InterPro" id="IPR050498">
    <property type="entry name" value="Ycf3"/>
</dbReference>
<keyword evidence="2 3" id="KW-0802">TPR repeat</keyword>
<dbReference type="EMBL" id="JBHRSS010000008">
    <property type="protein sequence ID" value="MFC3105641.1"/>
    <property type="molecule type" value="Genomic_DNA"/>
</dbReference>
<feature type="repeat" description="TPR" evidence="3">
    <location>
        <begin position="58"/>
        <end position="91"/>
    </location>
</feature>
<feature type="compositionally biased region" description="Low complexity" evidence="4">
    <location>
        <begin position="173"/>
        <end position="199"/>
    </location>
</feature>
<feature type="chain" id="PRO_5047499441" evidence="5">
    <location>
        <begin position="27"/>
        <end position="501"/>
    </location>
</feature>
<feature type="domain" description="Cds6 C-terminal" evidence="6">
    <location>
        <begin position="396"/>
        <end position="500"/>
    </location>
</feature>
<accession>A0ABV7EUQ5</accession>